<gene>
    <name evidence="2" type="ORF">IAC59_02770</name>
</gene>
<dbReference type="Pfam" id="PF12836">
    <property type="entry name" value="HHH_3"/>
    <property type="match status" value="1"/>
</dbReference>
<keyword evidence="2" id="KW-0238">DNA-binding</keyword>
<dbReference type="GO" id="GO:0006281">
    <property type="term" value="P:DNA repair"/>
    <property type="evidence" value="ECO:0007669"/>
    <property type="project" value="InterPro"/>
</dbReference>
<dbReference type="PANTHER" id="PTHR21180:SF32">
    <property type="entry name" value="ENDONUCLEASE_EXONUCLEASE_PHOSPHATASE FAMILY DOMAIN-CONTAINING PROTEIN 1"/>
    <property type="match status" value="1"/>
</dbReference>
<evidence type="ECO:0000259" key="1">
    <source>
        <dbReference type="SMART" id="SM00278"/>
    </source>
</evidence>
<dbReference type="GO" id="GO:0015627">
    <property type="term" value="C:type II protein secretion system complex"/>
    <property type="evidence" value="ECO:0007669"/>
    <property type="project" value="TreeGrafter"/>
</dbReference>
<reference evidence="2" key="2">
    <citation type="journal article" date="2021" name="PeerJ">
        <title>Extensive microbial diversity within the chicken gut microbiome revealed by metagenomics and culture.</title>
        <authorList>
            <person name="Gilroy R."/>
            <person name="Ravi A."/>
            <person name="Getino M."/>
            <person name="Pursley I."/>
            <person name="Horton D.L."/>
            <person name="Alikhan N.F."/>
            <person name="Baker D."/>
            <person name="Gharbi K."/>
            <person name="Hall N."/>
            <person name="Watson M."/>
            <person name="Adriaenssens E.M."/>
            <person name="Foster-Nyarko E."/>
            <person name="Jarju S."/>
            <person name="Secka A."/>
            <person name="Antonio M."/>
            <person name="Oren A."/>
            <person name="Chaudhuri R.R."/>
            <person name="La Ragione R."/>
            <person name="Hildebrand F."/>
            <person name="Pallen M.J."/>
        </authorList>
    </citation>
    <scope>NUCLEOTIDE SEQUENCE</scope>
    <source>
        <strain evidence="2">ChiSxjej2B14-8506</strain>
    </source>
</reference>
<dbReference type="InterPro" id="IPR003583">
    <property type="entry name" value="Hlx-hairpin-Hlx_DNA-bd_motif"/>
</dbReference>
<dbReference type="GO" id="GO:0015628">
    <property type="term" value="P:protein secretion by the type II secretion system"/>
    <property type="evidence" value="ECO:0007669"/>
    <property type="project" value="TreeGrafter"/>
</dbReference>
<evidence type="ECO:0000313" key="3">
    <source>
        <dbReference type="Proteomes" id="UP000824123"/>
    </source>
</evidence>
<dbReference type="SUPFAM" id="SSF47781">
    <property type="entry name" value="RuvA domain 2-like"/>
    <property type="match status" value="1"/>
</dbReference>
<organism evidence="2 3">
    <name type="scientific">Candidatus Fimadaptatus faecigallinarum</name>
    <dbReference type="NCBI Taxonomy" id="2840814"/>
    <lineage>
        <taxon>Bacteria</taxon>
        <taxon>Bacillati</taxon>
        <taxon>Bacillota</taxon>
        <taxon>Clostridia</taxon>
        <taxon>Eubacteriales</taxon>
        <taxon>Candidatus Fimadaptatus</taxon>
    </lineage>
</organism>
<dbReference type="InterPro" id="IPR051675">
    <property type="entry name" value="Endo/Exo/Phosphatase_dom_1"/>
</dbReference>
<dbReference type="InterPro" id="IPR010994">
    <property type="entry name" value="RuvA_2-like"/>
</dbReference>
<proteinExistence type="predicted"/>
<evidence type="ECO:0000313" key="2">
    <source>
        <dbReference type="EMBL" id="HIU46163.1"/>
    </source>
</evidence>
<dbReference type="AlphaFoldDB" id="A0A9D1S4I7"/>
<dbReference type="SMART" id="SM00278">
    <property type="entry name" value="HhH1"/>
    <property type="match status" value="2"/>
</dbReference>
<feature type="domain" description="Helix-hairpin-helix DNA-binding motif class 1" evidence="1">
    <location>
        <begin position="85"/>
        <end position="104"/>
    </location>
</feature>
<dbReference type="PANTHER" id="PTHR21180">
    <property type="entry name" value="ENDONUCLEASE/EXONUCLEASE/PHOSPHATASE FAMILY DOMAIN-CONTAINING PROTEIN 1"/>
    <property type="match status" value="1"/>
</dbReference>
<sequence>MREAWRREPGFAVLLMLCVALAVVVSIRAERAHDGAAVTVAEFKPPVSALIDINSADATLLMTLPGVGEKTAQRIIDGRPYSEIDDLLDVYGIGEKTLDGLRDRVCVGALDGDVDNDSNGESLAE</sequence>
<dbReference type="Proteomes" id="UP000824123">
    <property type="component" value="Unassembled WGS sequence"/>
</dbReference>
<dbReference type="EMBL" id="DVNK01000024">
    <property type="protein sequence ID" value="HIU46163.1"/>
    <property type="molecule type" value="Genomic_DNA"/>
</dbReference>
<accession>A0A9D1S4I7</accession>
<reference evidence="2" key="1">
    <citation type="submission" date="2020-10" db="EMBL/GenBank/DDBJ databases">
        <authorList>
            <person name="Gilroy R."/>
        </authorList>
    </citation>
    <scope>NUCLEOTIDE SEQUENCE</scope>
    <source>
        <strain evidence="2">ChiSxjej2B14-8506</strain>
    </source>
</reference>
<feature type="domain" description="Helix-hairpin-helix DNA-binding motif class 1" evidence="1">
    <location>
        <begin position="59"/>
        <end position="78"/>
    </location>
</feature>
<name>A0A9D1S4I7_9FIRM</name>
<comment type="caution">
    <text evidence="2">The sequence shown here is derived from an EMBL/GenBank/DDBJ whole genome shotgun (WGS) entry which is preliminary data.</text>
</comment>
<dbReference type="GO" id="GO:0003677">
    <property type="term" value="F:DNA binding"/>
    <property type="evidence" value="ECO:0007669"/>
    <property type="project" value="UniProtKB-KW"/>
</dbReference>
<dbReference type="Gene3D" id="1.10.150.320">
    <property type="entry name" value="Photosystem II 12 kDa extrinsic protein"/>
    <property type="match status" value="1"/>
</dbReference>
<protein>
    <submittedName>
        <fullName evidence="2">ComEA family DNA-binding protein</fullName>
    </submittedName>
</protein>